<feature type="chain" id="PRO_5036113434" description="Secreted protein" evidence="1">
    <location>
        <begin position="23"/>
        <end position="117"/>
    </location>
</feature>
<evidence type="ECO:0000313" key="2">
    <source>
        <dbReference type="EMBL" id="VFJ89588.1"/>
    </source>
</evidence>
<dbReference type="EMBL" id="CAADFG010000016">
    <property type="protein sequence ID" value="VFJ89588.1"/>
    <property type="molecule type" value="Genomic_DNA"/>
</dbReference>
<protein>
    <recommendedName>
        <fullName evidence="5">Secreted protein</fullName>
    </recommendedName>
</protein>
<evidence type="ECO:0000256" key="1">
    <source>
        <dbReference type="SAM" id="SignalP"/>
    </source>
</evidence>
<evidence type="ECO:0000313" key="4">
    <source>
        <dbReference type="EMBL" id="VFJ97588.1"/>
    </source>
</evidence>
<evidence type="ECO:0008006" key="5">
    <source>
        <dbReference type="Google" id="ProtNLM"/>
    </source>
</evidence>
<dbReference type="AlphaFoldDB" id="A0A450UYH6"/>
<keyword evidence="1" id="KW-0732">Signal</keyword>
<organism evidence="4">
    <name type="scientific">Candidatus Kentrum eta</name>
    <dbReference type="NCBI Taxonomy" id="2126337"/>
    <lineage>
        <taxon>Bacteria</taxon>
        <taxon>Pseudomonadati</taxon>
        <taxon>Pseudomonadota</taxon>
        <taxon>Gammaproteobacteria</taxon>
        <taxon>Candidatus Kentrum</taxon>
    </lineage>
</organism>
<evidence type="ECO:0000313" key="3">
    <source>
        <dbReference type="EMBL" id="VFJ92755.1"/>
    </source>
</evidence>
<feature type="signal peptide" evidence="1">
    <location>
        <begin position="1"/>
        <end position="22"/>
    </location>
</feature>
<sequence length="117" mass="13373">MKKTTVMLFATILIFSSLPTRANAETYWPHAINCGSEWDALFILHANPIGDSTDLAYYVQVYPNEYRYVRFNADGSYYDRAGHDGSSVGCQSKPVTQLQEEDRTFYFMDEVPVNSRP</sequence>
<dbReference type="EMBL" id="CAADFI010000033">
    <property type="protein sequence ID" value="VFJ92755.1"/>
    <property type="molecule type" value="Genomic_DNA"/>
</dbReference>
<gene>
    <name evidence="2" type="ORF">BECKH772A_GA0070896_1001610</name>
    <name evidence="3" type="ORF">BECKH772B_GA0070898_100339</name>
    <name evidence="4" type="ORF">BECKH772C_GA0070978_100149</name>
</gene>
<reference evidence="4" key="1">
    <citation type="submission" date="2019-02" db="EMBL/GenBank/DDBJ databases">
        <authorList>
            <person name="Gruber-Vodicka R. H."/>
            <person name="Seah K. B. B."/>
        </authorList>
    </citation>
    <scope>NUCLEOTIDE SEQUENCE</scope>
    <source>
        <strain evidence="4">BECK_SA2B12</strain>
        <strain evidence="2">BECK_SA2B15</strain>
        <strain evidence="3">BECK_SA2B20</strain>
    </source>
</reference>
<proteinExistence type="predicted"/>
<dbReference type="EMBL" id="CAADFJ010000014">
    <property type="protein sequence ID" value="VFJ97588.1"/>
    <property type="molecule type" value="Genomic_DNA"/>
</dbReference>
<name>A0A450UYH6_9GAMM</name>
<accession>A0A450UYH6</accession>